<dbReference type="Pfam" id="PF18765">
    <property type="entry name" value="Polbeta"/>
    <property type="match status" value="1"/>
</dbReference>
<accession>A0A368URP1</accession>
<protein>
    <submittedName>
        <fullName evidence="2">Nucleotidyltransferase-like protein</fullName>
    </submittedName>
</protein>
<dbReference type="SUPFAM" id="SSF81301">
    <property type="entry name" value="Nucleotidyltransferase"/>
    <property type="match status" value="1"/>
</dbReference>
<keyword evidence="2" id="KW-0808">Transferase</keyword>
<dbReference type="InterPro" id="IPR041633">
    <property type="entry name" value="Polbeta"/>
</dbReference>
<dbReference type="InterPro" id="IPR043519">
    <property type="entry name" value="NT_sf"/>
</dbReference>
<keyword evidence="3" id="KW-1185">Reference proteome</keyword>
<evidence type="ECO:0000313" key="3">
    <source>
        <dbReference type="Proteomes" id="UP000252733"/>
    </source>
</evidence>
<evidence type="ECO:0000259" key="1">
    <source>
        <dbReference type="Pfam" id="PF18765"/>
    </source>
</evidence>
<proteinExistence type="predicted"/>
<feature type="domain" description="Polymerase beta nucleotidyltransferase" evidence="1">
    <location>
        <begin position="8"/>
        <end position="107"/>
    </location>
</feature>
<reference evidence="2 3" key="1">
    <citation type="submission" date="2018-07" db="EMBL/GenBank/DDBJ databases">
        <title>Freshwater and sediment microbial communities from various areas in North America, analyzing microbe dynamics in response to fracking.</title>
        <authorList>
            <person name="Lamendella R."/>
        </authorList>
    </citation>
    <scope>NUCLEOTIDE SEQUENCE [LARGE SCALE GENOMIC DNA]</scope>
    <source>
        <strain evidence="2 3">160A</strain>
    </source>
</reference>
<gene>
    <name evidence="2" type="ORF">DFO77_12466</name>
</gene>
<evidence type="ECO:0000313" key="2">
    <source>
        <dbReference type="EMBL" id="RCW30054.1"/>
    </source>
</evidence>
<dbReference type="Gene3D" id="3.30.460.10">
    <property type="entry name" value="Beta Polymerase, domain 2"/>
    <property type="match status" value="1"/>
</dbReference>
<dbReference type="AlphaFoldDB" id="A0A368URP1"/>
<dbReference type="EMBL" id="QPIZ01000024">
    <property type="protein sequence ID" value="RCW30054.1"/>
    <property type="molecule type" value="Genomic_DNA"/>
</dbReference>
<organism evidence="2 3">
    <name type="scientific">Marinilabilia salmonicolor</name>
    <dbReference type="NCBI Taxonomy" id="989"/>
    <lineage>
        <taxon>Bacteria</taxon>
        <taxon>Pseudomonadati</taxon>
        <taxon>Bacteroidota</taxon>
        <taxon>Bacteroidia</taxon>
        <taxon>Marinilabiliales</taxon>
        <taxon>Marinilabiliaceae</taxon>
        <taxon>Marinilabilia</taxon>
    </lineage>
</organism>
<dbReference type="GO" id="GO:0016740">
    <property type="term" value="F:transferase activity"/>
    <property type="evidence" value="ECO:0007669"/>
    <property type="project" value="UniProtKB-KW"/>
</dbReference>
<dbReference type="Proteomes" id="UP000252733">
    <property type="component" value="Unassembled WGS sequence"/>
</dbReference>
<comment type="caution">
    <text evidence="2">The sequence shown here is derived from an EMBL/GenBank/DDBJ whole genome shotgun (WGS) entry which is preliminary data.</text>
</comment>
<name>A0A368URP1_9BACT</name>
<sequence>MNKDVLFKEIVNILKKRGVEKAVLFGSFSYGKPNAESDIDLLAIKNIPEEEVRKLRIEIKKDLWVNLKSEKRAFDVIVDSEARMRRRIALGDKFYDEILNKGKILYEQ</sequence>
<dbReference type="CDD" id="cd05403">
    <property type="entry name" value="NT_KNTase_like"/>
    <property type="match status" value="1"/>
</dbReference>